<comment type="caution">
    <text evidence="10">The sequence shown here is derived from an EMBL/GenBank/DDBJ whole genome shotgun (WGS) entry which is preliminary data.</text>
</comment>
<dbReference type="InterPro" id="IPR039420">
    <property type="entry name" value="WalR-like"/>
</dbReference>
<dbReference type="PANTHER" id="PTHR48111:SF1">
    <property type="entry name" value="TWO-COMPONENT RESPONSE REGULATOR ORR33"/>
    <property type="match status" value="1"/>
</dbReference>
<feature type="modified residue" description="4-aspartylphosphate" evidence="6">
    <location>
        <position position="58"/>
    </location>
</feature>
<evidence type="ECO:0000256" key="6">
    <source>
        <dbReference type="PROSITE-ProRule" id="PRU00169"/>
    </source>
</evidence>
<feature type="domain" description="PAS" evidence="8">
    <location>
        <begin position="136"/>
        <end position="200"/>
    </location>
</feature>
<dbReference type="GO" id="GO:0006355">
    <property type="term" value="P:regulation of DNA-templated transcription"/>
    <property type="evidence" value="ECO:0007669"/>
    <property type="project" value="TreeGrafter"/>
</dbReference>
<evidence type="ECO:0000256" key="2">
    <source>
        <dbReference type="ARBA" id="ARBA00023012"/>
    </source>
</evidence>
<keyword evidence="11" id="KW-1185">Reference proteome</keyword>
<dbReference type="GO" id="GO:0000156">
    <property type="term" value="F:phosphorelay response regulator activity"/>
    <property type="evidence" value="ECO:0007669"/>
    <property type="project" value="TreeGrafter"/>
</dbReference>
<dbReference type="Gene3D" id="3.40.50.2300">
    <property type="match status" value="1"/>
</dbReference>
<dbReference type="InterPro" id="IPR001789">
    <property type="entry name" value="Sig_transdc_resp-reg_receiver"/>
</dbReference>
<name>A0A8T5V4L7_9EURY</name>
<dbReference type="AlphaFoldDB" id="A0A8T5V4L7"/>
<dbReference type="Pfam" id="PF00072">
    <property type="entry name" value="Response_reg"/>
    <property type="match status" value="1"/>
</dbReference>
<dbReference type="SUPFAM" id="SSF55785">
    <property type="entry name" value="PYP-like sensor domain (PAS domain)"/>
    <property type="match status" value="1"/>
</dbReference>
<protein>
    <submittedName>
        <fullName evidence="10">PAS domain S-box protein</fullName>
    </submittedName>
</protein>
<keyword evidence="3" id="KW-0805">Transcription regulation</keyword>
<feature type="domain" description="Response regulatory" evidence="7">
    <location>
        <begin position="7"/>
        <end position="123"/>
    </location>
</feature>
<dbReference type="SMART" id="SM00086">
    <property type="entry name" value="PAC"/>
    <property type="match status" value="1"/>
</dbReference>
<dbReference type="CDD" id="cd00130">
    <property type="entry name" value="PAS"/>
    <property type="match status" value="1"/>
</dbReference>
<dbReference type="NCBIfam" id="TIGR00229">
    <property type="entry name" value="sensory_box"/>
    <property type="match status" value="1"/>
</dbReference>
<keyword evidence="2" id="KW-0902">Two-component regulatory system</keyword>
<evidence type="ECO:0000256" key="1">
    <source>
        <dbReference type="ARBA" id="ARBA00022553"/>
    </source>
</evidence>
<evidence type="ECO:0000313" key="11">
    <source>
        <dbReference type="Proteomes" id="UP000825933"/>
    </source>
</evidence>
<dbReference type="SMART" id="SM00091">
    <property type="entry name" value="PAS"/>
    <property type="match status" value="1"/>
</dbReference>
<dbReference type="Pfam" id="PF13426">
    <property type="entry name" value="PAS_9"/>
    <property type="match status" value="1"/>
</dbReference>
<dbReference type="PROSITE" id="PS50113">
    <property type="entry name" value="PAC"/>
    <property type="match status" value="1"/>
</dbReference>
<dbReference type="GO" id="GO:0000976">
    <property type="term" value="F:transcription cis-regulatory region binding"/>
    <property type="evidence" value="ECO:0007669"/>
    <property type="project" value="TreeGrafter"/>
</dbReference>
<keyword evidence="5" id="KW-0804">Transcription</keyword>
<evidence type="ECO:0000259" key="7">
    <source>
        <dbReference type="PROSITE" id="PS50110"/>
    </source>
</evidence>
<dbReference type="PANTHER" id="PTHR48111">
    <property type="entry name" value="REGULATOR OF RPOS"/>
    <property type="match status" value="1"/>
</dbReference>
<evidence type="ECO:0000313" key="10">
    <source>
        <dbReference type="EMBL" id="MBZ2166615.1"/>
    </source>
</evidence>
<accession>A0A8T5V4L7</accession>
<evidence type="ECO:0000256" key="5">
    <source>
        <dbReference type="ARBA" id="ARBA00023163"/>
    </source>
</evidence>
<dbReference type="GO" id="GO:0005829">
    <property type="term" value="C:cytosol"/>
    <property type="evidence" value="ECO:0007669"/>
    <property type="project" value="TreeGrafter"/>
</dbReference>
<dbReference type="Gene3D" id="3.30.450.20">
    <property type="entry name" value="PAS domain"/>
    <property type="match status" value="1"/>
</dbReference>
<keyword evidence="1 6" id="KW-0597">Phosphoprotein</keyword>
<organism evidence="10 11">
    <name type="scientific">Methanobacterium spitsbergense</name>
    <dbReference type="NCBI Taxonomy" id="2874285"/>
    <lineage>
        <taxon>Archaea</taxon>
        <taxon>Methanobacteriati</taxon>
        <taxon>Methanobacteriota</taxon>
        <taxon>Methanomada group</taxon>
        <taxon>Methanobacteria</taxon>
        <taxon>Methanobacteriales</taxon>
        <taxon>Methanobacteriaceae</taxon>
        <taxon>Methanobacterium</taxon>
    </lineage>
</organism>
<dbReference type="InterPro" id="IPR011006">
    <property type="entry name" value="CheY-like_superfamily"/>
</dbReference>
<gene>
    <name evidence="10" type="ORF">K8N75_11255</name>
</gene>
<dbReference type="RefSeq" id="WP_223792155.1">
    <property type="nucleotide sequence ID" value="NZ_JAIOUQ010000013.1"/>
</dbReference>
<evidence type="ECO:0000256" key="4">
    <source>
        <dbReference type="ARBA" id="ARBA00023125"/>
    </source>
</evidence>
<dbReference type="InterPro" id="IPR000014">
    <property type="entry name" value="PAS"/>
</dbReference>
<dbReference type="PROSITE" id="PS50112">
    <property type="entry name" value="PAS"/>
    <property type="match status" value="1"/>
</dbReference>
<reference evidence="11" key="1">
    <citation type="journal article" date="2022" name="Microbiol. Resour. Announc.">
        <title>Draft Genome Sequence of a Methanogenic Archaeon from West Spitsbergen Permafrost.</title>
        <authorList>
            <person name="Trubitsyn V."/>
            <person name="Rivkina E."/>
            <person name="Shcherbakova V."/>
        </authorList>
    </citation>
    <scope>NUCLEOTIDE SEQUENCE [LARGE SCALE GENOMIC DNA]</scope>
    <source>
        <strain evidence="11">VT</strain>
    </source>
</reference>
<dbReference type="InterPro" id="IPR001610">
    <property type="entry name" value="PAC"/>
</dbReference>
<evidence type="ECO:0000256" key="3">
    <source>
        <dbReference type="ARBA" id="ARBA00023015"/>
    </source>
</evidence>
<keyword evidence="4" id="KW-0238">DNA-binding</keyword>
<dbReference type="Proteomes" id="UP000825933">
    <property type="component" value="Unassembled WGS sequence"/>
</dbReference>
<evidence type="ECO:0000259" key="8">
    <source>
        <dbReference type="PROSITE" id="PS50112"/>
    </source>
</evidence>
<dbReference type="SMART" id="SM00448">
    <property type="entry name" value="REC"/>
    <property type="match status" value="1"/>
</dbReference>
<feature type="domain" description="PAC" evidence="9">
    <location>
        <begin position="208"/>
        <end position="260"/>
    </location>
</feature>
<dbReference type="PROSITE" id="PS50110">
    <property type="entry name" value="RESPONSE_REGULATORY"/>
    <property type="match status" value="1"/>
</dbReference>
<dbReference type="InterPro" id="IPR035965">
    <property type="entry name" value="PAS-like_dom_sf"/>
</dbReference>
<evidence type="ECO:0000259" key="9">
    <source>
        <dbReference type="PROSITE" id="PS50113"/>
    </source>
</evidence>
<dbReference type="EMBL" id="JAIOUQ010000013">
    <property type="protein sequence ID" value="MBZ2166615.1"/>
    <property type="molecule type" value="Genomic_DNA"/>
</dbReference>
<sequence>MTDKKIHILLIEDNPGDALIINEMLKEVYADNFVLDHFKRIKDGLEHVNEDFDIMLLDLNLPDSQGIDTFNTMNIHAPEVPIIILTGLLDEDLAINIVSEGAQDYLVKGQIDKQLLSRSIKYSIERKRIEIDLRKSEEKYRSMVEKLESGLFLIDSQNKINYVNSQMADMLGYKMDDLMNQNVFNFINKSCRNVFKKHLKVNNKHIGQTYEIQFLNKEGTPLWVLVSTSPLHKVTGEYIGAISIMTDITARKGMEKSIMDAMVEKDKDFFLIMGNMVEAVKPLIQTEYVEDFQDKFT</sequence>
<dbReference type="InterPro" id="IPR000700">
    <property type="entry name" value="PAS-assoc_C"/>
</dbReference>
<proteinExistence type="predicted"/>
<dbReference type="CDD" id="cd00156">
    <property type="entry name" value="REC"/>
    <property type="match status" value="1"/>
</dbReference>
<dbReference type="SUPFAM" id="SSF52172">
    <property type="entry name" value="CheY-like"/>
    <property type="match status" value="1"/>
</dbReference>
<dbReference type="GO" id="GO:0032993">
    <property type="term" value="C:protein-DNA complex"/>
    <property type="evidence" value="ECO:0007669"/>
    <property type="project" value="TreeGrafter"/>
</dbReference>